<dbReference type="AlphaFoldDB" id="A0A0A9FG79"/>
<evidence type="ECO:0000313" key="1">
    <source>
        <dbReference type="EMBL" id="JAE09091.1"/>
    </source>
</evidence>
<dbReference type="EMBL" id="GBRH01188805">
    <property type="protein sequence ID" value="JAE09091.1"/>
    <property type="molecule type" value="Transcribed_RNA"/>
</dbReference>
<accession>A0A0A9FG79</accession>
<reference evidence="1" key="2">
    <citation type="journal article" date="2015" name="Data Brief">
        <title>Shoot transcriptome of the giant reed, Arundo donax.</title>
        <authorList>
            <person name="Barrero R.A."/>
            <person name="Guerrero F.D."/>
            <person name="Moolhuijzen P."/>
            <person name="Goolsby J.A."/>
            <person name="Tidwell J."/>
            <person name="Bellgard S.E."/>
            <person name="Bellgard M.I."/>
        </authorList>
    </citation>
    <scope>NUCLEOTIDE SEQUENCE</scope>
    <source>
        <tissue evidence="1">Shoot tissue taken approximately 20 cm above the soil surface</tissue>
    </source>
</reference>
<organism evidence="1">
    <name type="scientific">Arundo donax</name>
    <name type="common">Giant reed</name>
    <name type="synonym">Donax arundinaceus</name>
    <dbReference type="NCBI Taxonomy" id="35708"/>
    <lineage>
        <taxon>Eukaryota</taxon>
        <taxon>Viridiplantae</taxon>
        <taxon>Streptophyta</taxon>
        <taxon>Embryophyta</taxon>
        <taxon>Tracheophyta</taxon>
        <taxon>Spermatophyta</taxon>
        <taxon>Magnoliopsida</taxon>
        <taxon>Liliopsida</taxon>
        <taxon>Poales</taxon>
        <taxon>Poaceae</taxon>
        <taxon>PACMAD clade</taxon>
        <taxon>Arundinoideae</taxon>
        <taxon>Arundineae</taxon>
        <taxon>Arundo</taxon>
    </lineage>
</organism>
<name>A0A0A9FG79_ARUDO</name>
<protein>
    <submittedName>
        <fullName evidence="1">Uncharacterized protein</fullName>
    </submittedName>
</protein>
<reference evidence="1" key="1">
    <citation type="submission" date="2014-09" db="EMBL/GenBank/DDBJ databases">
        <authorList>
            <person name="Magalhaes I.L.F."/>
            <person name="Oliveira U."/>
            <person name="Santos F.R."/>
            <person name="Vidigal T.H.D.A."/>
            <person name="Brescovit A.D."/>
            <person name="Santos A.J."/>
        </authorList>
    </citation>
    <scope>NUCLEOTIDE SEQUENCE</scope>
    <source>
        <tissue evidence="1">Shoot tissue taken approximately 20 cm above the soil surface</tissue>
    </source>
</reference>
<proteinExistence type="predicted"/>
<sequence length="41" mass="4533">MSMSSKNTRMNLRRNGRNTSFINAWNVGGALVRSNGMTTNS</sequence>